<organism evidence="3 4">
    <name type="scientific">Peltaster fructicola</name>
    <dbReference type="NCBI Taxonomy" id="286661"/>
    <lineage>
        <taxon>Eukaryota</taxon>
        <taxon>Fungi</taxon>
        <taxon>Dikarya</taxon>
        <taxon>Ascomycota</taxon>
        <taxon>Pezizomycotina</taxon>
        <taxon>Dothideomycetes</taxon>
        <taxon>Dothideomycetes incertae sedis</taxon>
        <taxon>Peltaster</taxon>
    </lineage>
</organism>
<dbReference type="OrthoDB" id="5377599at2759"/>
<dbReference type="InterPro" id="IPR057218">
    <property type="entry name" value="DUF7896"/>
</dbReference>
<dbReference type="PANTHER" id="PTHR42031:SF1">
    <property type="entry name" value="KEY LIME PATHOGENICITY PROTEIN"/>
    <property type="match status" value="1"/>
</dbReference>
<reference evidence="3 4" key="1">
    <citation type="journal article" date="2016" name="Sci. Rep.">
        <title>Peltaster fructicola genome reveals evolution from an invasive phytopathogen to an ectophytic parasite.</title>
        <authorList>
            <person name="Xu C."/>
            <person name="Chen H."/>
            <person name="Gleason M.L."/>
            <person name="Xu J.R."/>
            <person name="Liu H."/>
            <person name="Zhang R."/>
            <person name="Sun G."/>
        </authorList>
    </citation>
    <scope>NUCLEOTIDE SEQUENCE [LARGE SCALE GENOMIC DNA]</scope>
    <source>
        <strain evidence="3 4">LNHT1506</strain>
    </source>
</reference>
<feature type="compositionally biased region" description="Polar residues" evidence="1">
    <location>
        <begin position="230"/>
        <end position="240"/>
    </location>
</feature>
<feature type="compositionally biased region" description="Polar residues" evidence="1">
    <location>
        <begin position="170"/>
        <end position="180"/>
    </location>
</feature>
<feature type="compositionally biased region" description="Basic residues" evidence="1">
    <location>
        <begin position="410"/>
        <end position="420"/>
    </location>
</feature>
<dbReference type="PANTHER" id="PTHR42031">
    <property type="entry name" value="KEY LIME PATHOGENICITY PROTEIN"/>
    <property type="match status" value="1"/>
</dbReference>
<feature type="region of interest" description="Disordered" evidence="1">
    <location>
        <begin position="219"/>
        <end position="241"/>
    </location>
</feature>
<evidence type="ECO:0000313" key="4">
    <source>
        <dbReference type="Proteomes" id="UP000503462"/>
    </source>
</evidence>
<evidence type="ECO:0000313" key="3">
    <source>
        <dbReference type="EMBL" id="QIW98186.1"/>
    </source>
</evidence>
<dbReference type="AlphaFoldDB" id="A0A6H0XTT9"/>
<gene>
    <name evidence="3" type="ORF">AMS68_003704</name>
</gene>
<feature type="region of interest" description="Disordered" evidence="1">
    <location>
        <begin position="351"/>
        <end position="429"/>
    </location>
</feature>
<feature type="region of interest" description="Disordered" evidence="1">
    <location>
        <begin position="170"/>
        <end position="189"/>
    </location>
</feature>
<sequence length="646" mass="71250">MATRRASLSHQLYDEELSTRENQPLSATERQTLLRLQQRALLTDATMPRYPGLSATDPAIMGHNMFPPQRKRAYDTAMQTPSMSRTNSNGLQSATGQLSARQRPSIPIPQVSFNTQMLEPTWPLSTSAQLMNMPSKLCADQCISYHPEDFVSSSLDLPYSPAAKRSRRSSFLTPSQISPPQSFVSGQNSSFSSSYLTDPSSAPSPLQCATSFRDEPWLLKGNQPGLGMSRQPSIASSTGLSRGLEQMSMRRSGSNASQAFSNTDRMFELDDFSQAALVPGRLFNSADAGRTAVAEQETSSLDTLCAEVLPQDLAIIDQNPHEHQRRMQLEDLEQQYGDAPDDSQLVAVSMSRTGSNNSASSTASRASERRQRQIQNGKRQPLVSKNELGSSSKARAATKKSEKQAITRVTRPRQRPRKHVCTQCDPPADFHGAHELRRHEDRAHPGSRQVVWVCEQPADQDHPARPLDKCKACTDGRKYNAYYNAAAHIRRAHFFPRPRGRRPRGELRPSRAGKAGGDEPRIGLLKNQGWIKPITIFVSSQDQPQSSAMAATGSGYDDEVEGLYEETAFTEACASSSNHVQQSWPQDFDIGAIDEQDSLLDSIVWDDVATQQNFIGAGMSLAEPLAIDEQLEEDILGLAFDNGRAL</sequence>
<dbReference type="Pfam" id="PF25438">
    <property type="entry name" value="DUF7896"/>
    <property type="match status" value="1"/>
</dbReference>
<dbReference type="Proteomes" id="UP000503462">
    <property type="component" value="Chromosome 2"/>
</dbReference>
<feature type="region of interest" description="Disordered" evidence="1">
    <location>
        <begin position="496"/>
        <end position="522"/>
    </location>
</feature>
<accession>A0A6H0XTT9</accession>
<feature type="domain" description="DUF7896" evidence="2">
    <location>
        <begin position="450"/>
        <end position="532"/>
    </location>
</feature>
<name>A0A6H0XTT9_9PEZI</name>
<evidence type="ECO:0000259" key="2">
    <source>
        <dbReference type="Pfam" id="PF25438"/>
    </source>
</evidence>
<proteinExistence type="predicted"/>
<dbReference type="EMBL" id="CP051140">
    <property type="protein sequence ID" value="QIW98186.1"/>
    <property type="molecule type" value="Genomic_DNA"/>
</dbReference>
<evidence type="ECO:0000256" key="1">
    <source>
        <dbReference type="SAM" id="MobiDB-lite"/>
    </source>
</evidence>
<keyword evidence="4" id="KW-1185">Reference proteome</keyword>
<feature type="compositionally biased region" description="Low complexity" evidence="1">
    <location>
        <begin position="351"/>
        <end position="365"/>
    </location>
</feature>
<protein>
    <recommendedName>
        <fullName evidence="2">DUF7896 domain-containing protein</fullName>
    </recommendedName>
</protein>
<feature type="compositionally biased region" description="Polar residues" evidence="1">
    <location>
        <begin position="1"/>
        <end position="10"/>
    </location>
</feature>
<feature type="region of interest" description="Disordered" evidence="1">
    <location>
        <begin position="1"/>
        <end position="25"/>
    </location>
</feature>